<keyword evidence="2" id="KW-1185">Reference proteome</keyword>
<dbReference type="AlphaFoldDB" id="A0AA36I7J1"/>
<reference evidence="1" key="1">
    <citation type="submission" date="2023-08" db="EMBL/GenBank/DDBJ databases">
        <authorList>
            <person name="Chen Y."/>
            <person name="Shah S."/>
            <person name="Dougan E. K."/>
            <person name="Thang M."/>
            <person name="Chan C."/>
        </authorList>
    </citation>
    <scope>NUCLEOTIDE SEQUENCE</scope>
</reference>
<evidence type="ECO:0000313" key="1">
    <source>
        <dbReference type="EMBL" id="CAJ1382415.1"/>
    </source>
</evidence>
<proteinExistence type="predicted"/>
<dbReference type="Proteomes" id="UP001178507">
    <property type="component" value="Unassembled WGS sequence"/>
</dbReference>
<dbReference type="EMBL" id="CAUJNA010000902">
    <property type="protein sequence ID" value="CAJ1382415.1"/>
    <property type="molecule type" value="Genomic_DNA"/>
</dbReference>
<organism evidence="1 2">
    <name type="scientific">Effrenium voratum</name>
    <dbReference type="NCBI Taxonomy" id="2562239"/>
    <lineage>
        <taxon>Eukaryota</taxon>
        <taxon>Sar</taxon>
        <taxon>Alveolata</taxon>
        <taxon>Dinophyceae</taxon>
        <taxon>Suessiales</taxon>
        <taxon>Symbiodiniaceae</taxon>
        <taxon>Effrenium</taxon>
    </lineage>
</organism>
<comment type="caution">
    <text evidence="1">The sequence shown here is derived from an EMBL/GenBank/DDBJ whole genome shotgun (WGS) entry which is preliminary data.</text>
</comment>
<name>A0AA36I7J1_9DINO</name>
<evidence type="ECO:0000313" key="2">
    <source>
        <dbReference type="Proteomes" id="UP001178507"/>
    </source>
</evidence>
<protein>
    <submittedName>
        <fullName evidence="1">Uncharacterized protein</fullName>
    </submittedName>
</protein>
<sequence>MVPTEGSKIVMRWSRRRCFCSSMRIRSFQRALWKQFRLRSAIRRCWGDVSSCALRKKLRAAHCSFGVGAPGCSAAAPAAWSLGTGASSCGGAPSKSCRATVNGPSWRMWIWSCAWRGKAAGPSALCRWR</sequence>
<gene>
    <name evidence="1" type="ORF">EVOR1521_LOCUS9790</name>
</gene>
<accession>A0AA36I7J1</accession>